<protein>
    <submittedName>
        <fullName evidence="2">DUF4145 domain-containing protein</fullName>
    </submittedName>
</protein>
<reference evidence="2 3" key="1">
    <citation type="submission" date="2021-03" db="EMBL/GenBank/DDBJ databases">
        <title>Pseudidiomarina terrestris, a new bacterium isolated from saline soil.</title>
        <authorList>
            <person name="Galisteo C."/>
            <person name="De La Haba R."/>
            <person name="Sanchez-Porro C."/>
            <person name="Ventosa A."/>
        </authorList>
    </citation>
    <scope>NUCLEOTIDE SEQUENCE [LARGE SCALE GENOMIC DNA]</scope>
    <source>
        <strain evidence="2 3">1APP75-32.1</strain>
    </source>
</reference>
<gene>
    <name evidence="2" type="ORF">J6I90_09360</name>
</gene>
<evidence type="ECO:0000259" key="1">
    <source>
        <dbReference type="Pfam" id="PF13643"/>
    </source>
</evidence>
<comment type="caution">
    <text evidence="2">The sequence shown here is derived from an EMBL/GenBank/DDBJ whole genome shotgun (WGS) entry which is preliminary data.</text>
</comment>
<accession>A0AAW7R2V5</accession>
<dbReference type="RefSeq" id="WP_301774807.1">
    <property type="nucleotide sequence ID" value="NZ_JAGGJB010000005.1"/>
</dbReference>
<dbReference type="AlphaFoldDB" id="A0AAW7R2V5"/>
<dbReference type="Pfam" id="PF13643">
    <property type="entry name" value="DUF4145"/>
    <property type="match status" value="1"/>
</dbReference>
<evidence type="ECO:0000313" key="3">
    <source>
        <dbReference type="Proteomes" id="UP001169492"/>
    </source>
</evidence>
<evidence type="ECO:0000313" key="2">
    <source>
        <dbReference type="EMBL" id="MDN7125086.1"/>
    </source>
</evidence>
<organism evidence="2 3">
    <name type="scientific">Pseudidiomarina terrestris</name>
    <dbReference type="NCBI Taxonomy" id="2820060"/>
    <lineage>
        <taxon>Bacteria</taxon>
        <taxon>Pseudomonadati</taxon>
        <taxon>Pseudomonadota</taxon>
        <taxon>Gammaproteobacteria</taxon>
        <taxon>Alteromonadales</taxon>
        <taxon>Idiomarinaceae</taxon>
        <taxon>Pseudidiomarina</taxon>
    </lineage>
</organism>
<name>A0AAW7R2V5_9GAMM</name>
<dbReference type="EMBL" id="JAGGJB010000005">
    <property type="protein sequence ID" value="MDN7125086.1"/>
    <property type="molecule type" value="Genomic_DNA"/>
</dbReference>
<dbReference type="Proteomes" id="UP001169492">
    <property type="component" value="Unassembled WGS sequence"/>
</dbReference>
<dbReference type="InterPro" id="IPR025285">
    <property type="entry name" value="DUF4145"/>
</dbReference>
<proteinExistence type="predicted"/>
<sequence length="229" mass="26423">MNEGTNWTCPHCENHVTITSTRSKSSHTLHTDNLYGQHTLYTEFTTCPNPQCKKFSLSAELWRSISIGSRAEKQRHVKTWHLVPSNIGKTFPDYIPKPIIDDYQEACEICHLSPKASATLARRCLQGIIRDFWKVKPDKLFKEINSIKDKVDGDTWDAIDSVRSIGNIGAHMENDINIIVDVEPNEAQLLIELIEFLLKDWYIQRHQKREKLAQIKLIAQQKKEAKTKD</sequence>
<feature type="domain" description="DUF4145" evidence="1">
    <location>
        <begin position="105"/>
        <end position="194"/>
    </location>
</feature>